<dbReference type="PRINTS" id="PR00298">
    <property type="entry name" value="CHAPERONIN60"/>
</dbReference>
<comment type="caution">
    <text evidence="9">The sequence shown here is derived from an EMBL/GenBank/DDBJ whole genome shotgun (WGS) entry which is preliminary data.</text>
</comment>
<dbReference type="InterPro" id="IPR002423">
    <property type="entry name" value="Cpn60/GroEL/TCP-1"/>
</dbReference>
<dbReference type="SUPFAM" id="SSF52029">
    <property type="entry name" value="GroEL apical domain-like"/>
    <property type="match status" value="1"/>
</dbReference>
<keyword evidence="3" id="KW-0067">ATP-binding</keyword>
<dbReference type="PANTHER" id="PTHR45633">
    <property type="entry name" value="60 KDA HEAT SHOCK PROTEIN, MITOCHONDRIAL"/>
    <property type="match status" value="1"/>
</dbReference>
<dbReference type="EMBL" id="JADXDR010000011">
    <property type="protein sequence ID" value="KAI7845975.1"/>
    <property type="molecule type" value="Genomic_DNA"/>
</dbReference>
<evidence type="ECO:0000256" key="5">
    <source>
        <dbReference type="ARBA" id="ARBA00058559"/>
    </source>
</evidence>
<gene>
    <name evidence="9" type="ORF">COHA_000520</name>
</gene>
<evidence type="ECO:0000313" key="9">
    <source>
        <dbReference type="EMBL" id="KAI7845975.1"/>
    </source>
</evidence>
<dbReference type="InterPro" id="IPR027410">
    <property type="entry name" value="TCP-1-like_intermed_sf"/>
</dbReference>
<dbReference type="InterPro" id="IPR027413">
    <property type="entry name" value="GROEL-like_equatorial_sf"/>
</dbReference>
<protein>
    <submittedName>
        <fullName evidence="9">Uncharacterized protein</fullName>
    </submittedName>
</protein>
<dbReference type="CDD" id="cd03344">
    <property type="entry name" value="GroEL"/>
    <property type="match status" value="1"/>
</dbReference>
<dbReference type="NCBIfam" id="NF009487">
    <property type="entry name" value="PRK12849.1"/>
    <property type="match status" value="1"/>
</dbReference>
<dbReference type="GO" id="GO:0005524">
    <property type="term" value="F:ATP binding"/>
    <property type="evidence" value="ECO:0007669"/>
    <property type="project" value="UniProtKB-KW"/>
</dbReference>
<feature type="region of interest" description="Disordered" evidence="8">
    <location>
        <begin position="1"/>
        <end position="25"/>
    </location>
</feature>
<dbReference type="Gene3D" id="3.50.7.10">
    <property type="entry name" value="GroEL"/>
    <property type="match status" value="1"/>
</dbReference>
<organism evidence="9 10">
    <name type="scientific">Chlorella ohadii</name>
    <dbReference type="NCBI Taxonomy" id="2649997"/>
    <lineage>
        <taxon>Eukaryota</taxon>
        <taxon>Viridiplantae</taxon>
        <taxon>Chlorophyta</taxon>
        <taxon>core chlorophytes</taxon>
        <taxon>Trebouxiophyceae</taxon>
        <taxon>Chlorellales</taxon>
        <taxon>Chlorellaceae</taxon>
        <taxon>Chlorella clade</taxon>
        <taxon>Chlorella</taxon>
    </lineage>
</organism>
<evidence type="ECO:0000256" key="8">
    <source>
        <dbReference type="SAM" id="MobiDB-lite"/>
    </source>
</evidence>
<comment type="similarity">
    <text evidence="1 7">Belongs to the chaperonin (HSP60) family.</text>
</comment>
<dbReference type="AlphaFoldDB" id="A0AAD5H9H9"/>
<dbReference type="GO" id="GO:0042026">
    <property type="term" value="P:protein refolding"/>
    <property type="evidence" value="ECO:0007669"/>
    <property type="project" value="InterPro"/>
</dbReference>
<accession>A0AAD5H9H9</accession>
<evidence type="ECO:0000256" key="4">
    <source>
        <dbReference type="ARBA" id="ARBA00023186"/>
    </source>
</evidence>
<dbReference type="Gene3D" id="3.30.260.10">
    <property type="entry name" value="TCP-1-like chaperonin intermediate domain"/>
    <property type="match status" value="1"/>
</dbReference>
<comment type="function">
    <text evidence="5">This protein binds RuBisCO small and large subunits and is implicated in the assembly of the enzyme oligomer.</text>
</comment>
<keyword evidence="10" id="KW-1185">Reference proteome</keyword>
<evidence type="ECO:0000313" key="10">
    <source>
        <dbReference type="Proteomes" id="UP001205105"/>
    </source>
</evidence>
<reference evidence="9" key="1">
    <citation type="submission" date="2020-11" db="EMBL/GenBank/DDBJ databases">
        <title>Chlorella ohadii genome sequencing and assembly.</title>
        <authorList>
            <person name="Murik O."/>
            <person name="Treves H."/>
            <person name="Kedem I."/>
            <person name="Shotland Y."/>
            <person name="Kaplan A."/>
        </authorList>
    </citation>
    <scope>NUCLEOTIDE SEQUENCE</scope>
    <source>
        <strain evidence="9">1</strain>
    </source>
</reference>
<evidence type="ECO:0000256" key="6">
    <source>
        <dbReference type="ARBA" id="ARBA00062746"/>
    </source>
</evidence>
<dbReference type="GO" id="GO:0140662">
    <property type="term" value="F:ATP-dependent protein folding chaperone"/>
    <property type="evidence" value="ECO:0007669"/>
    <property type="project" value="InterPro"/>
</dbReference>
<dbReference type="InterPro" id="IPR001844">
    <property type="entry name" value="Cpn60/GroEL"/>
</dbReference>
<dbReference type="InterPro" id="IPR018370">
    <property type="entry name" value="Chaperonin_Cpn60_CS"/>
</dbReference>
<dbReference type="FunFam" id="3.50.7.10:FF:000001">
    <property type="entry name" value="60 kDa chaperonin"/>
    <property type="match status" value="1"/>
</dbReference>
<dbReference type="NCBIfam" id="NF000592">
    <property type="entry name" value="PRK00013.1"/>
    <property type="match status" value="1"/>
</dbReference>
<name>A0AAD5H9H9_9CHLO</name>
<dbReference type="PROSITE" id="PS00296">
    <property type="entry name" value="CHAPERONINS_CPN60"/>
    <property type="match status" value="1"/>
</dbReference>
<dbReference type="Proteomes" id="UP001205105">
    <property type="component" value="Unassembled WGS sequence"/>
</dbReference>
<sequence length="598" mass="63553">MQAATASKQCFTAGGARAPQGGRRGQRLVVRADAKDIIFDNASRKKMQDGINKVADAVQVTLGPRGRNVVLEQSYGVPQVINDGVSIARAIELEDPVENAGAQLIKEVAGRTNDAAGDGTTTATVLAREMIRFGLQASWPADMCGSRLLAAKAGCMSSAGLARVLLVSGGISFFRVLQNVTAGANPISIKRGIDKTCEYLVAELKKHARPVKGSSEIKSVGADGVLAIETSNSLETTVDVQEGMEIDRGYISPQFVNNNERLLVEYENALVLVTDMKIENVKDIIPLLEQVTRVNRPLLIIAEDVAGEALATLVVNKLRGIISVCAIKAPGFGERRKALLQDIAIVTGAEFVAKDLGMKVETTTLEQLGVARKLTVANTSTTMIADQANKDEIKARIAQIKKELAETDSVYDTEKLSERIAKLAGGVAVIKVGAAIETELEDRKLRIEDAKNATFAAVEEGIVPGGGAALLHLSEAVPAFKESLEDPEERIGADIVMKALRAPCRAIAENAGVEGEVIVQKLLGQSFEVGYNAMYDRIENLIEAGVLDPAKVTRSGLTNACSIAGIMLTTQAVMTEQKRKKEALPGMSPGGMPAGLTM</sequence>
<evidence type="ECO:0000256" key="3">
    <source>
        <dbReference type="ARBA" id="ARBA00022840"/>
    </source>
</evidence>
<dbReference type="InterPro" id="IPR027409">
    <property type="entry name" value="GroEL-like_apical_dom_sf"/>
</dbReference>
<keyword evidence="2" id="KW-0547">Nucleotide-binding</keyword>
<comment type="subunit">
    <text evidence="6">Oligomer of probably six alpha and six beta subunits.</text>
</comment>
<dbReference type="Pfam" id="PF00118">
    <property type="entry name" value="Cpn60_TCP1"/>
    <property type="match status" value="2"/>
</dbReference>
<feature type="compositionally biased region" description="Polar residues" evidence="8">
    <location>
        <begin position="1"/>
        <end position="10"/>
    </location>
</feature>
<dbReference type="SUPFAM" id="SSF48592">
    <property type="entry name" value="GroEL equatorial domain-like"/>
    <property type="match status" value="2"/>
</dbReference>
<dbReference type="Gene3D" id="1.10.560.10">
    <property type="entry name" value="GroEL-like equatorial domain"/>
    <property type="match status" value="3"/>
</dbReference>
<evidence type="ECO:0000256" key="7">
    <source>
        <dbReference type="RuleBase" id="RU000418"/>
    </source>
</evidence>
<evidence type="ECO:0000256" key="2">
    <source>
        <dbReference type="ARBA" id="ARBA00022741"/>
    </source>
</evidence>
<evidence type="ECO:0000256" key="1">
    <source>
        <dbReference type="ARBA" id="ARBA00006607"/>
    </source>
</evidence>
<proteinExistence type="inferred from homology"/>
<keyword evidence="4" id="KW-0143">Chaperone</keyword>